<evidence type="ECO:0000313" key="3">
    <source>
        <dbReference type="Proteomes" id="UP001497623"/>
    </source>
</evidence>
<dbReference type="InterPro" id="IPR003347">
    <property type="entry name" value="JmjC_dom"/>
</dbReference>
<dbReference type="PROSITE" id="PS51184">
    <property type="entry name" value="JMJC"/>
    <property type="match status" value="1"/>
</dbReference>
<sequence length="330" mass="38556">MATLPMGTFINLYPYIVSQDKTLVLDDKYINNLELIFSNQPVVLTGTGLCSSALKWDVDYLTKNMGTEKNVVFLSSNKKFKYCDDHKIQQYMPDYNPPIKRLDLSFKEFIKRLKEWKTGDVRLYLQQALNTNVGEALVADFVNFDWRWLNHQQKINNWGPLTSNLLLVGMEGNITPVHYDEQQNFFSQLIGYKRCLLFSPKHYDKLYPHPVYHPCDRQSKVDFDDPDFNRFPGLDKLEGYETILGPGDVLYIPMYWWHQIESKPDAGYTVSVNFWYKLTYLSRVLNHAIYPDLIFFGNIQKHFSETLQSLLNYLQPLSSGLLMRSYSSAS</sequence>
<feature type="domain" description="JmjC" evidence="1">
    <location>
        <begin position="140"/>
        <end position="293"/>
    </location>
</feature>
<accession>A0AAV2QWL9</accession>
<dbReference type="PANTHER" id="PTHR12461">
    <property type="entry name" value="HYPOXIA-INDUCIBLE FACTOR 1 ALPHA INHIBITOR-RELATED"/>
    <property type="match status" value="1"/>
</dbReference>
<dbReference type="AlphaFoldDB" id="A0AAV2QWL9"/>
<dbReference type="PANTHER" id="PTHR12461:SF105">
    <property type="entry name" value="HYPOXIA-INDUCIBLE FACTOR 1-ALPHA INHIBITOR"/>
    <property type="match status" value="1"/>
</dbReference>
<gene>
    <name evidence="2" type="ORF">MNOR_LOCUS16841</name>
</gene>
<dbReference type="SUPFAM" id="SSF51197">
    <property type="entry name" value="Clavaminate synthase-like"/>
    <property type="match status" value="1"/>
</dbReference>
<feature type="non-terminal residue" evidence="2">
    <location>
        <position position="330"/>
    </location>
</feature>
<dbReference type="GO" id="GO:0036139">
    <property type="term" value="F:peptidyl-histidine dioxygenase activity"/>
    <property type="evidence" value="ECO:0007669"/>
    <property type="project" value="TreeGrafter"/>
</dbReference>
<reference evidence="2 3" key="1">
    <citation type="submission" date="2024-05" db="EMBL/GenBank/DDBJ databases">
        <authorList>
            <person name="Wallberg A."/>
        </authorList>
    </citation>
    <scope>NUCLEOTIDE SEQUENCE [LARGE SCALE GENOMIC DNA]</scope>
</reference>
<name>A0AAV2QWL9_MEGNR</name>
<evidence type="ECO:0000259" key="1">
    <source>
        <dbReference type="PROSITE" id="PS51184"/>
    </source>
</evidence>
<comment type="caution">
    <text evidence="2">The sequence shown here is derived from an EMBL/GenBank/DDBJ whole genome shotgun (WGS) entry which is preliminary data.</text>
</comment>
<dbReference type="GO" id="GO:0005634">
    <property type="term" value="C:nucleus"/>
    <property type="evidence" value="ECO:0007669"/>
    <property type="project" value="TreeGrafter"/>
</dbReference>
<dbReference type="GO" id="GO:0045746">
    <property type="term" value="P:negative regulation of Notch signaling pathway"/>
    <property type="evidence" value="ECO:0007669"/>
    <property type="project" value="TreeGrafter"/>
</dbReference>
<dbReference type="GO" id="GO:0071532">
    <property type="term" value="F:ankyrin repeat binding"/>
    <property type="evidence" value="ECO:0007669"/>
    <property type="project" value="TreeGrafter"/>
</dbReference>
<dbReference type="Gene3D" id="2.60.120.10">
    <property type="entry name" value="Jelly Rolls"/>
    <property type="match status" value="1"/>
</dbReference>
<dbReference type="EMBL" id="CAXKWB010011262">
    <property type="protein sequence ID" value="CAL4100617.1"/>
    <property type="molecule type" value="Genomic_DNA"/>
</dbReference>
<proteinExistence type="predicted"/>
<dbReference type="InterPro" id="IPR041667">
    <property type="entry name" value="Cupin_8"/>
</dbReference>
<dbReference type="Proteomes" id="UP001497623">
    <property type="component" value="Unassembled WGS sequence"/>
</dbReference>
<protein>
    <recommendedName>
        <fullName evidence="1">JmjC domain-containing protein</fullName>
    </recommendedName>
</protein>
<evidence type="ECO:0000313" key="2">
    <source>
        <dbReference type="EMBL" id="CAL4100617.1"/>
    </source>
</evidence>
<dbReference type="InterPro" id="IPR014710">
    <property type="entry name" value="RmlC-like_jellyroll"/>
</dbReference>
<dbReference type="GO" id="GO:0036140">
    <property type="term" value="F:[protein]-asparagine 3-dioxygenase activity"/>
    <property type="evidence" value="ECO:0007669"/>
    <property type="project" value="TreeGrafter"/>
</dbReference>
<organism evidence="2 3">
    <name type="scientific">Meganyctiphanes norvegica</name>
    <name type="common">Northern krill</name>
    <name type="synonym">Thysanopoda norvegica</name>
    <dbReference type="NCBI Taxonomy" id="48144"/>
    <lineage>
        <taxon>Eukaryota</taxon>
        <taxon>Metazoa</taxon>
        <taxon>Ecdysozoa</taxon>
        <taxon>Arthropoda</taxon>
        <taxon>Crustacea</taxon>
        <taxon>Multicrustacea</taxon>
        <taxon>Malacostraca</taxon>
        <taxon>Eumalacostraca</taxon>
        <taxon>Eucarida</taxon>
        <taxon>Euphausiacea</taxon>
        <taxon>Euphausiidae</taxon>
        <taxon>Meganyctiphanes</taxon>
    </lineage>
</organism>
<keyword evidence="3" id="KW-1185">Reference proteome</keyword>
<dbReference type="FunFam" id="2.60.120.10:FF:000042">
    <property type="entry name" value="Hypoxia-inducible factor 1-alpha inhibitor"/>
    <property type="match status" value="1"/>
</dbReference>
<dbReference type="Pfam" id="PF13621">
    <property type="entry name" value="Cupin_8"/>
    <property type="match status" value="1"/>
</dbReference>
<dbReference type="GO" id="GO:0005737">
    <property type="term" value="C:cytoplasm"/>
    <property type="evidence" value="ECO:0007669"/>
    <property type="project" value="TreeGrafter"/>
</dbReference>
<dbReference type="SMART" id="SM00558">
    <property type="entry name" value="JmjC"/>
    <property type="match status" value="1"/>
</dbReference>